<evidence type="ECO:0000313" key="2">
    <source>
        <dbReference type="EMBL" id="EJF90581.1"/>
    </source>
</evidence>
<dbReference type="STRING" id="1094558.ME5_00982"/>
<feature type="domain" description="Surface antigen" evidence="1">
    <location>
        <begin position="85"/>
        <end position="143"/>
    </location>
</feature>
<dbReference type="PATRIC" id="fig|1094558.3.peg.1073"/>
<dbReference type="EMBL" id="AIMB01000007">
    <property type="protein sequence ID" value="EJF90581.1"/>
    <property type="molecule type" value="Genomic_DNA"/>
</dbReference>
<gene>
    <name evidence="2" type="ORF">ME5_00982</name>
</gene>
<dbReference type="Pfam" id="PF16998">
    <property type="entry name" value="17kDa_Anti_2"/>
    <property type="match status" value="1"/>
</dbReference>
<dbReference type="InterPro" id="IPR032635">
    <property type="entry name" value="Anti_2"/>
</dbReference>
<dbReference type="RefSeq" id="WP_008039006.1">
    <property type="nucleotide sequence ID" value="NZ_JH725147.1"/>
</dbReference>
<dbReference type="eggNOG" id="COG4520">
    <property type="taxonomic scope" value="Bacteria"/>
</dbReference>
<accession>J0QX14</accession>
<dbReference type="Proteomes" id="UP000008952">
    <property type="component" value="Unassembled WGS sequence"/>
</dbReference>
<evidence type="ECO:0000313" key="3">
    <source>
        <dbReference type="Proteomes" id="UP000008952"/>
    </source>
</evidence>
<evidence type="ECO:0000259" key="1">
    <source>
        <dbReference type="Pfam" id="PF16998"/>
    </source>
</evidence>
<dbReference type="HOGENOM" id="CLU_118535_1_0_5"/>
<reference evidence="2 3" key="1">
    <citation type="submission" date="2012-03" db="EMBL/GenBank/DDBJ databases">
        <title>The Genome Sequence of Bartonella tamiae Th239.</title>
        <authorList>
            <consortium name="The Broad Institute Genome Sequencing Platform"/>
            <consortium name="The Broad Institute Genome Sequencing Center for Infectious Disease"/>
            <person name="Feldgarden M."/>
            <person name="Kirby J."/>
            <person name="Kosoy M."/>
            <person name="Birtles R."/>
            <person name="Probert W.S."/>
            <person name="Chiaraviglio L."/>
            <person name="Young S.K."/>
            <person name="Zeng Q."/>
            <person name="Gargeya S."/>
            <person name="Fitzgerald M."/>
            <person name="Haas B."/>
            <person name="Abouelleil A."/>
            <person name="Alvarado L."/>
            <person name="Arachchi H.M."/>
            <person name="Berlin A."/>
            <person name="Chapman S.B."/>
            <person name="Gearin G."/>
            <person name="Goldberg J."/>
            <person name="Griggs A."/>
            <person name="Gujja S."/>
            <person name="Hansen M."/>
            <person name="Heiman D."/>
            <person name="Howarth C."/>
            <person name="Larimer J."/>
            <person name="Lui A."/>
            <person name="MacDonald P.J.P."/>
            <person name="McCowen C."/>
            <person name="Montmayeur A."/>
            <person name="Murphy C."/>
            <person name="Neiman D."/>
            <person name="Pearson M."/>
            <person name="Priest M."/>
            <person name="Roberts A."/>
            <person name="Saif S."/>
            <person name="Shea T."/>
            <person name="Sisk P."/>
            <person name="Stolte C."/>
            <person name="Sykes S."/>
            <person name="Wortman J."/>
            <person name="Nusbaum C."/>
            <person name="Birren B."/>
        </authorList>
    </citation>
    <scope>NUCLEOTIDE SEQUENCE [LARGE SCALE GENOMIC DNA]</scope>
    <source>
        <strain evidence="2 3">Th239</strain>
    </source>
</reference>
<comment type="caution">
    <text evidence="2">The sequence shown here is derived from an EMBL/GenBank/DDBJ whole genome shotgun (WGS) entry which is preliminary data.</text>
</comment>
<proteinExistence type="predicted"/>
<dbReference type="PROSITE" id="PS51257">
    <property type="entry name" value="PROKAR_LIPOPROTEIN"/>
    <property type="match status" value="1"/>
</dbReference>
<keyword evidence="3" id="KW-1185">Reference proteome</keyword>
<organism evidence="2 3">
    <name type="scientific">Bartonella tamiae Th239</name>
    <dbReference type="NCBI Taxonomy" id="1094558"/>
    <lineage>
        <taxon>Bacteria</taxon>
        <taxon>Pseudomonadati</taxon>
        <taxon>Pseudomonadota</taxon>
        <taxon>Alphaproteobacteria</taxon>
        <taxon>Hyphomicrobiales</taxon>
        <taxon>Bartonellaceae</taxon>
        <taxon>Bartonella</taxon>
    </lineage>
</organism>
<dbReference type="OrthoDB" id="5402098at2"/>
<protein>
    <recommendedName>
        <fullName evidence="1">Surface antigen domain-containing protein</fullName>
    </recommendedName>
</protein>
<name>J0QX14_9HYPH</name>
<sequence>MKTLLANDGDKMNKCLLGTFLALLSLTACTQTPLQHINPEIKQTNVLLQSMGNGLLGTSAHLLSPADRNQALEAEYNALEYTDAGKVVPWVSQQGNASGEVTPGQPYQVGSQNCRQYSHSFTIGGVPQTNRGSACRNENGSWSPLT</sequence>
<dbReference type="AlphaFoldDB" id="J0QX14"/>